<proteinExistence type="predicted"/>
<comment type="caution">
    <text evidence="2">The sequence shown here is derived from an EMBL/GenBank/DDBJ whole genome shotgun (WGS) entry which is preliminary data.</text>
</comment>
<dbReference type="Pfam" id="PF00535">
    <property type="entry name" value="Glycos_transf_2"/>
    <property type="match status" value="1"/>
</dbReference>
<organism evidence="2 3">
    <name type="scientific">Zarconia navalis LEGE 11467</name>
    <dbReference type="NCBI Taxonomy" id="1828826"/>
    <lineage>
        <taxon>Bacteria</taxon>
        <taxon>Bacillati</taxon>
        <taxon>Cyanobacteriota</taxon>
        <taxon>Cyanophyceae</taxon>
        <taxon>Oscillatoriophycideae</taxon>
        <taxon>Oscillatoriales</taxon>
        <taxon>Oscillatoriales incertae sedis</taxon>
        <taxon>Zarconia</taxon>
        <taxon>Zarconia navalis</taxon>
    </lineage>
</organism>
<name>A0A928VZ27_9CYAN</name>
<keyword evidence="3" id="KW-1185">Reference proteome</keyword>
<dbReference type="RefSeq" id="WP_264322424.1">
    <property type="nucleotide sequence ID" value="NZ_JADEXN010000324.1"/>
</dbReference>
<protein>
    <submittedName>
        <fullName evidence="2">Glycosyltransferase family 2 protein</fullName>
    </submittedName>
</protein>
<dbReference type="AlphaFoldDB" id="A0A928VZ27"/>
<reference evidence="2" key="1">
    <citation type="submission" date="2020-10" db="EMBL/GenBank/DDBJ databases">
        <authorList>
            <person name="Castelo-Branco R."/>
            <person name="Eusebio N."/>
            <person name="Adriana R."/>
            <person name="Vieira A."/>
            <person name="Brugerolle De Fraissinette N."/>
            <person name="Rezende De Castro R."/>
            <person name="Schneider M.P."/>
            <person name="Vasconcelos V."/>
            <person name="Leao P.N."/>
        </authorList>
    </citation>
    <scope>NUCLEOTIDE SEQUENCE</scope>
    <source>
        <strain evidence="2">LEGE 11467</strain>
    </source>
</reference>
<gene>
    <name evidence="2" type="ORF">IQ235_15860</name>
</gene>
<evidence type="ECO:0000313" key="3">
    <source>
        <dbReference type="Proteomes" id="UP000621799"/>
    </source>
</evidence>
<evidence type="ECO:0000313" key="2">
    <source>
        <dbReference type="EMBL" id="MBE9042254.1"/>
    </source>
</evidence>
<feature type="domain" description="Glycosyltransferase 2-like" evidence="1">
    <location>
        <begin position="4"/>
        <end position="178"/>
    </location>
</feature>
<dbReference type="PANTHER" id="PTHR43685">
    <property type="entry name" value="GLYCOSYLTRANSFERASE"/>
    <property type="match status" value="1"/>
</dbReference>
<accession>A0A928VZ27</accession>
<dbReference type="PANTHER" id="PTHR43685:SF2">
    <property type="entry name" value="GLYCOSYLTRANSFERASE 2-LIKE DOMAIN-CONTAINING PROTEIN"/>
    <property type="match status" value="1"/>
</dbReference>
<dbReference type="SUPFAM" id="SSF53448">
    <property type="entry name" value="Nucleotide-diphospho-sugar transferases"/>
    <property type="match status" value="1"/>
</dbReference>
<dbReference type="CDD" id="cd00761">
    <property type="entry name" value="Glyco_tranf_GTA_type"/>
    <property type="match status" value="1"/>
</dbReference>
<sequence>MNFSVVITTYNRLDLLKRAIESALSQTVACETIVADDCSTDGTQEYVTRLQESMRKQGDDRLIYHRNASNLGHSLTMNAGVKMARGEWIKPLDDDDYLAQNCIEEMSQAIALRPQAVICSCQAAQVDAQEVELSCTPKTGPGKAFYIPQEDIHYGMLLEMVPFGTPVQVAFRKNIFWQAGGWDSRFDGNCDDIDSWIKIAQFGDAVFLNQCLSYRTIWPGAYNHRFSVQKRMDTNILMKQKIHTLVNQKYHDDRPEIKDVRDYLKLHWSFVSLKQGQFLSTIVTAFPAIFSFTAWKLLVKAILFRHKPWTAQNKLFAKYADELFSQSPELLNSEQKWRTHHNILDVLKDFQVSERRPMLKKIKFWHILKLKSQVIFSSEHRPISKYVDRNRDKSENRHNKIALQLDTNINILDNLYQFIQTHQKENLPQVKVVRAYIQLRWSWAAIKQKKLISGIKIAFPAIFSIPAWRIFFAAIESDYREKRHNKIRKLVLIDD</sequence>
<dbReference type="Gene3D" id="3.90.550.10">
    <property type="entry name" value="Spore Coat Polysaccharide Biosynthesis Protein SpsA, Chain A"/>
    <property type="match status" value="1"/>
</dbReference>
<dbReference type="InterPro" id="IPR029044">
    <property type="entry name" value="Nucleotide-diphossugar_trans"/>
</dbReference>
<dbReference type="InterPro" id="IPR001173">
    <property type="entry name" value="Glyco_trans_2-like"/>
</dbReference>
<dbReference type="Proteomes" id="UP000621799">
    <property type="component" value="Unassembled WGS sequence"/>
</dbReference>
<dbReference type="EMBL" id="JADEXN010000324">
    <property type="protein sequence ID" value="MBE9042254.1"/>
    <property type="molecule type" value="Genomic_DNA"/>
</dbReference>
<dbReference type="InterPro" id="IPR050834">
    <property type="entry name" value="Glycosyltransf_2"/>
</dbReference>
<evidence type="ECO:0000259" key="1">
    <source>
        <dbReference type="Pfam" id="PF00535"/>
    </source>
</evidence>